<feature type="transmembrane region" description="Helical" evidence="6">
    <location>
        <begin position="52"/>
        <end position="75"/>
    </location>
</feature>
<dbReference type="InterPro" id="IPR024671">
    <property type="entry name" value="Atg22-like"/>
</dbReference>
<gene>
    <name evidence="8" type="ORF">PAEH1_04975</name>
</gene>
<protein>
    <submittedName>
        <fullName evidence="8">MFS transporter</fullName>
    </submittedName>
</protein>
<evidence type="ECO:0000256" key="6">
    <source>
        <dbReference type="SAM" id="Phobius"/>
    </source>
</evidence>
<feature type="transmembrane region" description="Helical" evidence="6">
    <location>
        <begin position="277"/>
        <end position="295"/>
    </location>
</feature>
<dbReference type="Pfam" id="PF11700">
    <property type="entry name" value="ATG22"/>
    <property type="match status" value="1"/>
</dbReference>
<feature type="transmembrane region" description="Helical" evidence="6">
    <location>
        <begin position="148"/>
        <end position="174"/>
    </location>
</feature>
<dbReference type="PROSITE" id="PS50850">
    <property type="entry name" value="MFS"/>
    <property type="match status" value="1"/>
</dbReference>
<feature type="transmembrane region" description="Helical" evidence="6">
    <location>
        <begin position="307"/>
        <end position="325"/>
    </location>
</feature>
<keyword evidence="3 6" id="KW-0812">Transmembrane</keyword>
<dbReference type="GO" id="GO:0022857">
    <property type="term" value="F:transmembrane transporter activity"/>
    <property type="evidence" value="ECO:0007669"/>
    <property type="project" value="InterPro"/>
</dbReference>
<keyword evidence="4 6" id="KW-1133">Transmembrane helix</keyword>
<organism evidence="8 9">
    <name type="scientific">Paenalcaligenes hominis</name>
    <dbReference type="NCBI Taxonomy" id="643674"/>
    <lineage>
        <taxon>Bacteria</taxon>
        <taxon>Pseudomonadati</taxon>
        <taxon>Pseudomonadota</taxon>
        <taxon>Betaproteobacteria</taxon>
        <taxon>Burkholderiales</taxon>
        <taxon>Alcaligenaceae</taxon>
        <taxon>Paenalcaligenes</taxon>
    </lineage>
</organism>
<evidence type="ECO:0000313" key="8">
    <source>
        <dbReference type="EMBL" id="AQS51085.1"/>
    </source>
</evidence>
<feature type="domain" description="Major facilitator superfamily (MFS) profile" evidence="7">
    <location>
        <begin position="240"/>
        <end position="423"/>
    </location>
</feature>
<evidence type="ECO:0000256" key="5">
    <source>
        <dbReference type="ARBA" id="ARBA00023136"/>
    </source>
</evidence>
<feature type="transmembrane region" description="Helical" evidence="6">
    <location>
        <begin position="21"/>
        <end position="46"/>
    </location>
</feature>
<feature type="transmembrane region" description="Helical" evidence="6">
    <location>
        <begin position="396"/>
        <end position="413"/>
    </location>
</feature>
<dbReference type="InterPro" id="IPR020846">
    <property type="entry name" value="MFS_dom"/>
</dbReference>
<name>A0A1U9JZ68_9BURK</name>
<evidence type="ECO:0000256" key="3">
    <source>
        <dbReference type="ARBA" id="ARBA00022692"/>
    </source>
</evidence>
<accession>A0A1U9JZ68</accession>
<keyword evidence="2" id="KW-0813">Transport</keyword>
<dbReference type="KEGG" id="phn:PAEH1_04975"/>
<feature type="transmembrane region" description="Helical" evidence="6">
    <location>
        <begin position="87"/>
        <end position="106"/>
    </location>
</feature>
<dbReference type="SUPFAM" id="SSF103473">
    <property type="entry name" value="MFS general substrate transporter"/>
    <property type="match status" value="1"/>
</dbReference>
<dbReference type="EMBL" id="CP019697">
    <property type="protein sequence ID" value="AQS51085.1"/>
    <property type="molecule type" value="Genomic_DNA"/>
</dbReference>
<feature type="transmembrane region" description="Helical" evidence="6">
    <location>
        <begin position="241"/>
        <end position="265"/>
    </location>
</feature>
<dbReference type="InterPro" id="IPR050495">
    <property type="entry name" value="ATG22/LtaA_families"/>
</dbReference>
<dbReference type="PANTHER" id="PTHR23519">
    <property type="entry name" value="AUTOPHAGY-RELATED PROTEIN 22"/>
    <property type="match status" value="1"/>
</dbReference>
<feature type="transmembrane region" description="Helical" evidence="6">
    <location>
        <begin position="186"/>
        <end position="207"/>
    </location>
</feature>
<comment type="subcellular location">
    <subcellularLocation>
        <location evidence="1">Endomembrane system</location>
        <topology evidence="1">Multi-pass membrane protein</topology>
    </subcellularLocation>
</comment>
<sequence length="423" mass="45988">MEIKRVLNPEVKPKELYAWAMYDFANSGYTTVVITTVFSAYFVGVVAQEYEWATLLLTLTLSISYLMLMLTLPAIGASADRYGSKKLVLFFSTLLCVVATACLAFSGPGYVVWAVVFLLLSNYGYGLGEAFIASFLPEIAKREALGRVSGWGWGFGYLGGILTLSCAILIVTFFDQQGLGPEYSVPWVMIVTAGVFLVMALPALVFLRQRQRHGAQLPASSFILRRVWLSLQQCRFEQPNLFRLLVCGAWYHAGIAVVITLSSVYATQVMGFSMQQTMMLIFTVNIAAAVSALAFGHVQDKIGHKNALALTLCGWLVMVAIAATTHSPSGFWLAATCAGVCIGSSQSAGRAMVGVLAPNERLAEMYGLWAFALQLAAIVGPLAYGLITWISAGNHRLALACTAVFFLMGLWRLRTVQFDPVSP</sequence>
<dbReference type="Gene3D" id="1.20.1250.20">
    <property type="entry name" value="MFS general substrate transporter like domains"/>
    <property type="match status" value="2"/>
</dbReference>
<feature type="transmembrane region" description="Helical" evidence="6">
    <location>
        <begin position="368"/>
        <end position="390"/>
    </location>
</feature>
<dbReference type="Proteomes" id="UP000189369">
    <property type="component" value="Chromosome"/>
</dbReference>
<proteinExistence type="predicted"/>
<dbReference type="PANTHER" id="PTHR23519:SF1">
    <property type="entry name" value="AUTOPHAGY-RELATED PROTEIN 22"/>
    <property type="match status" value="1"/>
</dbReference>
<dbReference type="InterPro" id="IPR036259">
    <property type="entry name" value="MFS_trans_sf"/>
</dbReference>
<evidence type="ECO:0000256" key="1">
    <source>
        <dbReference type="ARBA" id="ARBA00004127"/>
    </source>
</evidence>
<feature type="transmembrane region" description="Helical" evidence="6">
    <location>
        <begin position="112"/>
        <end position="136"/>
    </location>
</feature>
<evidence type="ECO:0000313" key="9">
    <source>
        <dbReference type="Proteomes" id="UP000189369"/>
    </source>
</evidence>
<evidence type="ECO:0000256" key="4">
    <source>
        <dbReference type="ARBA" id="ARBA00022989"/>
    </source>
</evidence>
<dbReference type="AlphaFoldDB" id="A0A1U9JZ68"/>
<reference evidence="8 9" key="1">
    <citation type="submission" date="2017-01" db="EMBL/GenBank/DDBJ databases">
        <title>Complete Genome Sequence of Paenalcaligenes hominis, Isolated from a paraplegic Patient with neurogenic bladder.</title>
        <authorList>
            <person name="Mukhopadhyay R."/>
            <person name="Joaquin J."/>
            <person name="Hogue R."/>
            <person name="Kilaru A."/>
            <person name="Jospin G."/>
            <person name="Mars K."/>
            <person name="Eisen J.A."/>
            <person name="Chaturvedi V."/>
        </authorList>
    </citation>
    <scope>NUCLEOTIDE SEQUENCE [LARGE SCALE GENOMIC DNA]</scope>
    <source>
        <strain evidence="8 9">15S00501</strain>
    </source>
</reference>
<dbReference type="GO" id="GO:0012505">
    <property type="term" value="C:endomembrane system"/>
    <property type="evidence" value="ECO:0007669"/>
    <property type="project" value="UniProtKB-SubCell"/>
</dbReference>
<evidence type="ECO:0000256" key="2">
    <source>
        <dbReference type="ARBA" id="ARBA00022448"/>
    </source>
</evidence>
<keyword evidence="5 6" id="KW-0472">Membrane</keyword>
<evidence type="ECO:0000259" key="7">
    <source>
        <dbReference type="PROSITE" id="PS50850"/>
    </source>
</evidence>